<accession>A0ABR1Z4T2</accession>
<comment type="caution">
    <text evidence="1">The sequence shown here is derived from an EMBL/GenBank/DDBJ whole genome shotgun (WGS) entry which is preliminary data.</text>
</comment>
<reference evidence="1 2" key="1">
    <citation type="submission" date="2024-04" db="EMBL/GenBank/DDBJ databases">
        <title>Phyllosticta paracitricarpa is synonymous to the EU quarantine fungus P. citricarpa based on phylogenomic analyses.</title>
        <authorList>
            <consortium name="Lawrence Berkeley National Laboratory"/>
            <person name="Van Ingen-Buijs V.A."/>
            <person name="Van Westerhoven A.C."/>
            <person name="Haridas S."/>
            <person name="Skiadas P."/>
            <person name="Martin F."/>
            <person name="Groenewald J.Z."/>
            <person name="Crous P.W."/>
            <person name="Seidl M.F."/>
        </authorList>
    </citation>
    <scope>NUCLEOTIDE SEQUENCE [LARGE SCALE GENOMIC DNA]</scope>
    <source>
        <strain evidence="1 2">CBS 123374</strain>
    </source>
</reference>
<sequence>MLNTSNYPSLASKIAYVRQRRQASSLRTYDLDDDVYPTTFFSKRMVFARSMHPNCVEVVERCVIVDYSRPRIAYKQIRRGVADSSNHHSPTGQHHIISELGRAEVAFFGQRISCQEGRRERIFLEAALESRSLSSPCKARGRHWGPCLATTRSAATGKTRQKGTEQQRHRPVRHGLRWQLYPLLRNGCATEEQKFVDFACYRRWGVAPS</sequence>
<evidence type="ECO:0000313" key="1">
    <source>
        <dbReference type="EMBL" id="KAK8247415.1"/>
    </source>
</evidence>
<proteinExistence type="predicted"/>
<dbReference type="Proteomes" id="UP001492380">
    <property type="component" value="Unassembled WGS sequence"/>
</dbReference>
<keyword evidence="2" id="KW-1185">Reference proteome</keyword>
<dbReference type="EMBL" id="JBBWRZ010000001">
    <property type="protein sequence ID" value="KAK8247415.1"/>
    <property type="molecule type" value="Genomic_DNA"/>
</dbReference>
<name>A0ABR1Z4T2_9PEZI</name>
<evidence type="ECO:0000313" key="2">
    <source>
        <dbReference type="Proteomes" id="UP001492380"/>
    </source>
</evidence>
<protein>
    <submittedName>
        <fullName evidence="1">Uncharacterized protein</fullName>
    </submittedName>
</protein>
<organism evidence="1 2">
    <name type="scientific">Phyllosticta capitalensis</name>
    <dbReference type="NCBI Taxonomy" id="121624"/>
    <lineage>
        <taxon>Eukaryota</taxon>
        <taxon>Fungi</taxon>
        <taxon>Dikarya</taxon>
        <taxon>Ascomycota</taxon>
        <taxon>Pezizomycotina</taxon>
        <taxon>Dothideomycetes</taxon>
        <taxon>Dothideomycetes incertae sedis</taxon>
        <taxon>Botryosphaeriales</taxon>
        <taxon>Phyllostictaceae</taxon>
        <taxon>Phyllosticta</taxon>
    </lineage>
</organism>
<gene>
    <name evidence="1" type="ORF">HDK90DRAFT_40702</name>
</gene>